<dbReference type="EMBL" id="DXFG01000012">
    <property type="protein sequence ID" value="HIX36323.1"/>
    <property type="molecule type" value="Genomic_DNA"/>
</dbReference>
<keyword evidence="7" id="KW-0460">Magnesium</keyword>
<evidence type="ECO:0000313" key="9">
    <source>
        <dbReference type="Proteomes" id="UP000824230"/>
    </source>
</evidence>
<comment type="pathway">
    <text evidence="7">Metabolic intermediate biosynthesis; chorismate biosynthesis; chorismate from D-erythrose 4-phosphate and phosphoenolpyruvate: step 5/7.</text>
</comment>
<keyword evidence="4 7" id="KW-0418">Kinase</keyword>
<evidence type="ECO:0000256" key="1">
    <source>
        <dbReference type="ARBA" id="ARBA00022605"/>
    </source>
</evidence>
<evidence type="ECO:0000313" key="8">
    <source>
        <dbReference type="EMBL" id="HIX36323.1"/>
    </source>
</evidence>
<comment type="caution">
    <text evidence="7">Lacks conserved residue(s) required for the propagation of feature annotation.</text>
</comment>
<dbReference type="InterPro" id="IPR031322">
    <property type="entry name" value="Shikimate/glucono_kinase"/>
</dbReference>
<dbReference type="InterPro" id="IPR027417">
    <property type="entry name" value="P-loop_NTPase"/>
</dbReference>
<gene>
    <name evidence="7" type="primary">aroK</name>
    <name evidence="8" type="ORF">H9738_00405</name>
</gene>
<comment type="similarity">
    <text evidence="7">Belongs to the shikimate kinase family.</text>
</comment>
<keyword evidence="6 7" id="KW-0057">Aromatic amino acid biosynthesis</keyword>
<feature type="binding site" evidence="7">
    <location>
        <position position="19"/>
    </location>
    <ligand>
        <name>Mg(2+)</name>
        <dbReference type="ChEBI" id="CHEBI:18420"/>
    </ligand>
</feature>
<comment type="caution">
    <text evidence="8">The sequence shown here is derived from an EMBL/GenBank/DDBJ whole genome shotgun (WGS) entry which is preliminary data.</text>
</comment>
<comment type="catalytic activity">
    <reaction evidence="7">
        <text>shikimate + ATP = 3-phosphoshikimate + ADP + H(+)</text>
        <dbReference type="Rhea" id="RHEA:13121"/>
        <dbReference type="ChEBI" id="CHEBI:15378"/>
        <dbReference type="ChEBI" id="CHEBI:30616"/>
        <dbReference type="ChEBI" id="CHEBI:36208"/>
        <dbReference type="ChEBI" id="CHEBI:145989"/>
        <dbReference type="ChEBI" id="CHEBI:456216"/>
        <dbReference type="EC" id="2.7.1.71"/>
    </reaction>
</comment>
<dbReference type="CDD" id="cd00464">
    <property type="entry name" value="SK"/>
    <property type="match status" value="1"/>
</dbReference>
<keyword evidence="2 7" id="KW-0808">Transferase</keyword>
<keyword evidence="5 7" id="KW-0067">ATP-binding</keyword>
<comment type="cofactor">
    <cofactor evidence="7">
        <name>Mg(2+)</name>
        <dbReference type="ChEBI" id="CHEBI:18420"/>
    </cofactor>
    <text evidence="7">Binds 1 Mg(2+) ion per subunit.</text>
</comment>
<dbReference type="AlphaFoldDB" id="A0A9D1VJL3"/>
<feature type="binding site" evidence="7">
    <location>
        <position position="120"/>
    </location>
    <ligand>
        <name>ATP</name>
        <dbReference type="ChEBI" id="CHEBI:30616"/>
    </ligand>
</feature>
<dbReference type="PRINTS" id="PR01100">
    <property type="entry name" value="SHIKIMTKNASE"/>
</dbReference>
<keyword evidence="7" id="KW-0479">Metal-binding</keyword>
<evidence type="ECO:0000256" key="6">
    <source>
        <dbReference type="ARBA" id="ARBA00023141"/>
    </source>
</evidence>
<feature type="binding site" evidence="7">
    <location>
        <position position="82"/>
    </location>
    <ligand>
        <name>substrate</name>
    </ligand>
</feature>
<feature type="binding site" evidence="7">
    <location>
        <begin position="15"/>
        <end position="20"/>
    </location>
    <ligand>
        <name>ATP</name>
        <dbReference type="ChEBI" id="CHEBI:30616"/>
    </ligand>
</feature>
<protein>
    <recommendedName>
        <fullName evidence="7">Shikimate kinase</fullName>
        <shortName evidence="7">SK</shortName>
        <ecNumber evidence="7">2.7.1.71</ecNumber>
    </recommendedName>
</protein>
<keyword evidence="7" id="KW-0963">Cytoplasm</keyword>
<dbReference type="Pfam" id="PF01202">
    <property type="entry name" value="SKI"/>
    <property type="match status" value="1"/>
</dbReference>
<comment type="subunit">
    <text evidence="7">Monomer.</text>
</comment>
<dbReference type="HAMAP" id="MF_00109">
    <property type="entry name" value="Shikimate_kinase"/>
    <property type="match status" value="1"/>
</dbReference>
<dbReference type="SUPFAM" id="SSF52540">
    <property type="entry name" value="P-loop containing nucleoside triphosphate hydrolases"/>
    <property type="match status" value="1"/>
</dbReference>
<dbReference type="InterPro" id="IPR000623">
    <property type="entry name" value="Shikimate_kinase/TSH1"/>
</dbReference>
<reference evidence="8" key="1">
    <citation type="journal article" date="2021" name="PeerJ">
        <title>Extensive microbial diversity within the chicken gut microbiome revealed by metagenomics and culture.</title>
        <authorList>
            <person name="Gilroy R."/>
            <person name="Ravi A."/>
            <person name="Getino M."/>
            <person name="Pursley I."/>
            <person name="Horton D.L."/>
            <person name="Alikhan N.F."/>
            <person name="Baker D."/>
            <person name="Gharbi K."/>
            <person name="Hall N."/>
            <person name="Watson M."/>
            <person name="Adriaenssens E.M."/>
            <person name="Foster-Nyarko E."/>
            <person name="Jarju S."/>
            <person name="Secka A."/>
            <person name="Antonio M."/>
            <person name="Oren A."/>
            <person name="Chaudhuri R.R."/>
            <person name="La Ragione R."/>
            <person name="Hildebrand F."/>
            <person name="Pallen M.J."/>
        </authorList>
    </citation>
    <scope>NUCLEOTIDE SEQUENCE</scope>
    <source>
        <strain evidence="8">ChiHjej12B11-1927</strain>
    </source>
</reference>
<feature type="binding site" evidence="7">
    <location>
        <position position="137"/>
    </location>
    <ligand>
        <name>substrate</name>
    </ligand>
</feature>
<keyword evidence="3 7" id="KW-0547">Nucleotide-binding</keyword>
<evidence type="ECO:0000256" key="2">
    <source>
        <dbReference type="ARBA" id="ARBA00022679"/>
    </source>
</evidence>
<dbReference type="GO" id="GO:0009423">
    <property type="term" value="P:chorismate biosynthetic process"/>
    <property type="evidence" value="ECO:0007669"/>
    <property type="project" value="UniProtKB-UniRule"/>
</dbReference>
<dbReference type="Gene3D" id="3.40.50.300">
    <property type="entry name" value="P-loop containing nucleotide triphosphate hydrolases"/>
    <property type="match status" value="1"/>
</dbReference>
<dbReference type="Proteomes" id="UP000824230">
    <property type="component" value="Unassembled WGS sequence"/>
</dbReference>
<reference evidence="8" key="2">
    <citation type="submission" date="2021-04" db="EMBL/GenBank/DDBJ databases">
        <authorList>
            <person name="Gilroy R."/>
        </authorList>
    </citation>
    <scope>NUCLEOTIDE SEQUENCE</scope>
    <source>
        <strain evidence="8">ChiHjej12B11-1927</strain>
    </source>
</reference>
<keyword evidence="1 7" id="KW-0028">Amino-acid biosynthesis</keyword>
<organism evidence="8 9">
    <name type="scientific">Candidatus Blautia pullistercoris</name>
    <dbReference type="NCBI Taxonomy" id="2838499"/>
    <lineage>
        <taxon>Bacteria</taxon>
        <taxon>Bacillati</taxon>
        <taxon>Bacillota</taxon>
        <taxon>Clostridia</taxon>
        <taxon>Lachnospirales</taxon>
        <taxon>Lachnospiraceae</taxon>
        <taxon>Blautia</taxon>
    </lineage>
</organism>
<feature type="binding site" evidence="7">
    <location>
        <position position="37"/>
    </location>
    <ligand>
        <name>substrate</name>
    </ligand>
</feature>
<name>A0A9D1VJL3_9FIRM</name>
<evidence type="ECO:0000256" key="7">
    <source>
        <dbReference type="HAMAP-Rule" id="MF_00109"/>
    </source>
</evidence>
<evidence type="ECO:0000256" key="3">
    <source>
        <dbReference type="ARBA" id="ARBA00022741"/>
    </source>
</evidence>
<dbReference type="GO" id="GO:0000287">
    <property type="term" value="F:magnesium ion binding"/>
    <property type="evidence" value="ECO:0007669"/>
    <property type="project" value="UniProtKB-UniRule"/>
</dbReference>
<dbReference type="PANTHER" id="PTHR21087">
    <property type="entry name" value="SHIKIMATE KINASE"/>
    <property type="match status" value="1"/>
</dbReference>
<dbReference type="GO" id="GO:0005524">
    <property type="term" value="F:ATP binding"/>
    <property type="evidence" value="ECO:0007669"/>
    <property type="project" value="UniProtKB-UniRule"/>
</dbReference>
<dbReference type="GO" id="GO:0004765">
    <property type="term" value="F:shikimate kinase activity"/>
    <property type="evidence" value="ECO:0007669"/>
    <property type="project" value="UniProtKB-UniRule"/>
</dbReference>
<comment type="subcellular location">
    <subcellularLocation>
        <location evidence="7">Cytoplasm</location>
    </subcellularLocation>
</comment>
<dbReference type="PANTHER" id="PTHR21087:SF16">
    <property type="entry name" value="SHIKIMATE KINASE 1, CHLOROPLASTIC"/>
    <property type="match status" value="1"/>
</dbReference>
<dbReference type="GO" id="GO:0009073">
    <property type="term" value="P:aromatic amino acid family biosynthetic process"/>
    <property type="evidence" value="ECO:0007669"/>
    <property type="project" value="UniProtKB-KW"/>
</dbReference>
<proteinExistence type="inferred from homology"/>
<dbReference type="GO" id="GO:0008652">
    <property type="term" value="P:amino acid biosynthetic process"/>
    <property type="evidence" value="ECO:0007669"/>
    <property type="project" value="UniProtKB-KW"/>
</dbReference>
<comment type="function">
    <text evidence="7">Catalyzes the specific phosphorylation of the 3-hydroxyl group of shikimic acid using ATP as a cosubstrate.</text>
</comment>
<sequence length="168" mass="19016">MKDQKKNIVLIGMPGSGKSTVGVILAKVLGYTFVDSDLLIQKEEKRLLKDIIAKEGQEGFLKIENRVNKSIDTENSVIATGGSVVYCREAMEHLKEIGTILYLKLDYPILNRRLSNLIGRGVVLREGQTLKDLYEERVPLYEKYADYIIDEKKTDAEGTLQKILEILK</sequence>
<evidence type="ECO:0000256" key="5">
    <source>
        <dbReference type="ARBA" id="ARBA00022840"/>
    </source>
</evidence>
<dbReference type="EC" id="2.7.1.71" evidence="7"/>
<dbReference type="GO" id="GO:0005829">
    <property type="term" value="C:cytosol"/>
    <property type="evidence" value="ECO:0007669"/>
    <property type="project" value="TreeGrafter"/>
</dbReference>
<evidence type="ECO:0000256" key="4">
    <source>
        <dbReference type="ARBA" id="ARBA00022777"/>
    </source>
</evidence>
<accession>A0A9D1VJL3</accession>